<protein>
    <submittedName>
        <fullName evidence="1">Uncharacterized protein (DUF4415 family)</fullName>
    </submittedName>
</protein>
<reference evidence="1 2" key="1">
    <citation type="submission" date="2023-07" db="EMBL/GenBank/DDBJ databases">
        <title>Genomic Encyclopedia of Type Strains, Phase IV (KMG-IV): sequencing the most valuable type-strain genomes for metagenomic binning, comparative biology and taxonomic classification.</title>
        <authorList>
            <person name="Goeker M."/>
        </authorList>
    </citation>
    <scope>NUCLEOTIDE SEQUENCE [LARGE SCALE GENOMIC DNA]</scope>
    <source>
        <strain evidence="1 2">DSM 19619</strain>
    </source>
</reference>
<name>A0ABU0JEE6_9HYPH</name>
<gene>
    <name evidence="1" type="ORF">QO011_005671</name>
</gene>
<organism evidence="1 2">
    <name type="scientific">Labrys wisconsinensis</name>
    <dbReference type="NCBI Taxonomy" id="425677"/>
    <lineage>
        <taxon>Bacteria</taxon>
        <taxon>Pseudomonadati</taxon>
        <taxon>Pseudomonadota</taxon>
        <taxon>Alphaproteobacteria</taxon>
        <taxon>Hyphomicrobiales</taxon>
        <taxon>Xanthobacteraceae</taxon>
        <taxon>Labrys</taxon>
    </lineage>
</organism>
<dbReference type="InterPro" id="IPR025528">
    <property type="entry name" value="BrnA_antitoxin"/>
</dbReference>
<proteinExistence type="predicted"/>
<evidence type="ECO:0000313" key="1">
    <source>
        <dbReference type="EMBL" id="MDQ0472641.1"/>
    </source>
</evidence>
<comment type="caution">
    <text evidence="1">The sequence shown here is derived from an EMBL/GenBank/DDBJ whole genome shotgun (WGS) entry which is preliminary data.</text>
</comment>
<dbReference type="RefSeq" id="WP_307279753.1">
    <property type="nucleotide sequence ID" value="NZ_JAUSVX010000013.1"/>
</dbReference>
<evidence type="ECO:0000313" key="2">
    <source>
        <dbReference type="Proteomes" id="UP001242480"/>
    </source>
</evidence>
<dbReference type="EMBL" id="JAUSVX010000013">
    <property type="protein sequence ID" value="MDQ0472641.1"/>
    <property type="molecule type" value="Genomic_DNA"/>
</dbReference>
<dbReference type="Pfam" id="PF14384">
    <property type="entry name" value="BrnA_antitoxin"/>
    <property type="match status" value="1"/>
</dbReference>
<sequence length="86" mass="9533">MALASAEAVTPEEEAAIQAGIAADPDTFEWTEQHFAKARRFRGPQKEPRKVLVSLRLDATVIERFKAVGPGWQSRMNEVLRKAVGV</sequence>
<keyword evidence="2" id="KW-1185">Reference proteome</keyword>
<accession>A0ABU0JEE6</accession>
<dbReference type="Proteomes" id="UP001242480">
    <property type="component" value="Unassembled WGS sequence"/>
</dbReference>